<keyword evidence="2" id="KW-1185">Reference proteome</keyword>
<evidence type="ECO:0000313" key="1">
    <source>
        <dbReference type="EMBL" id="QDV85818.1"/>
    </source>
</evidence>
<name>A0ABX5XUW4_9BACT</name>
<organism evidence="1 2">
    <name type="scientific">Stieleria magnilauensis</name>
    <dbReference type="NCBI Taxonomy" id="2527963"/>
    <lineage>
        <taxon>Bacteria</taxon>
        <taxon>Pseudomonadati</taxon>
        <taxon>Planctomycetota</taxon>
        <taxon>Planctomycetia</taxon>
        <taxon>Pirellulales</taxon>
        <taxon>Pirellulaceae</taxon>
        <taxon>Stieleria</taxon>
    </lineage>
</organism>
<evidence type="ECO:0000313" key="2">
    <source>
        <dbReference type="Proteomes" id="UP000318081"/>
    </source>
</evidence>
<protein>
    <submittedName>
        <fullName evidence="1">Uncharacterized protein</fullName>
    </submittedName>
</protein>
<gene>
    <name evidence="1" type="ORF">TBK1r_48340</name>
</gene>
<sequence length="151" mass="17321">MVTIMPAFLIADSTERTCRFVGQRIVDVHCEVLEFPDQHLWFELSGFLAEDHSWVVVIVIKRCGAGLEDIVRYYRSASIDDIEDFLLDFDPAPSLPLSNAVYSRYECAAEQLMTHLHGFASGYRTARSRVSSGIWQRLLNLIARIRRSNLR</sequence>
<dbReference type="Proteomes" id="UP000318081">
    <property type="component" value="Chromosome"/>
</dbReference>
<proteinExistence type="predicted"/>
<reference evidence="1 2" key="1">
    <citation type="submission" date="2019-02" db="EMBL/GenBank/DDBJ databases">
        <title>Deep-cultivation of Planctomycetes and their phenomic and genomic characterization uncovers novel biology.</title>
        <authorList>
            <person name="Wiegand S."/>
            <person name="Jogler M."/>
            <person name="Boedeker C."/>
            <person name="Pinto D."/>
            <person name="Vollmers J."/>
            <person name="Rivas-Marin E."/>
            <person name="Kohn T."/>
            <person name="Peeters S.H."/>
            <person name="Heuer A."/>
            <person name="Rast P."/>
            <person name="Oberbeckmann S."/>
            <person name="Bunk B."/>
            <person name="Jeske O."/>
            <person name="Meyerdierks A."/>
            <person name="Storesund J.E."/>
            <person name="Kallscheuer N."/>
            <person name="Luecker S."/>
            <person name="Lage O.M."/>
            <person name="Pohl T."/>
            <person name="Merkel B.J."/>
            <person name="Hornburger P."/>
            <person name="Mueller R.-W."/>
            <person name="Bruemmer F."/>
            <person name="Labrenz M."/>
            <person name="Spormann A.M."/>
            <person name="Op den Camp H."/>
            <person name="Overmann J."/>
            <person name="Amann R."/>
            <person name="Jetten M.S.M."/>
            <person name="Mascher T."/>
            <person name="Medema M.H."/>
            <person name="Devos D.P."/>
            <person name="Kaster A.-K."/>
            <person name="Ovreas L."/>
            <person name="Rohde M."/>
            <person name="Galperin M.Y."/>
            <person name="Jogler C."/>
        </authorList>
    </citation>
    <scope>NUCLEOTIDE SEQUENCE [LARGE SCALE GENOMIC DNA]</scope>
    <source>
        <strain evidence="1 2">TBK1r</strain>
    </source>
</reference>
<dbReference type="EMBL" id="CP036432">
    <property type="protein sequence ID" value="QDV85818.1"/>
    <property type="molecule type" value="Genomic_DNA"/>
</dbReference>
<accession>A0ABX5XUW4</accession>